<name>A0A0L6VAE2_9BASI</name>
<proteinExistence type="predicted"/>
<accession>A0A0L6VAE2</accession>
<sequence length="197" mass="21921">MIKILGVKPLYFRPPYGSCHDANPLYIQICEYNDLTVSQPSTHFRHQLQVLHDRGYKGMILWSRDSQDSADAPPSASQMVSEYRTYPNGTIVLHHETQALTVDQFVLILLEMPRPGNPACAPDPPGKEAQSDHVARVSRSGLESQRLVCGRAAAWLSRCKSRLISPPAAIQLIRRPHCGFASWTCAGTPTSESYHPD</sequence>
<evidence type="ECO:0000256" key="1">
    <source>
        <dbReference type="SAM" id="MobiDB-lite"/>
    </source>
</evidence>
<organism evidence="2 3">
    <name type="scientific">Puccinia sorghi</name>
    <dbReference type="NCBI Taxonomy" id="27349"/>
    <lineage>
        <taxon>Eukaryota</taxon>
        <taxon>Fungi</taxon>
        <taxon>Dikarya</taxon>
        <taxon>Basidiomycota</taxon>
        <taxon>Pucciniomycotina</taxon>
        <taxon>Pucciniomycetes</taxon>
        <taxon>Pucciniales</taxon>
        <taxon>Pucciniaceae</taxon>
        <taxon>Puccinia</taxon>
    </lineage>
</organism>
<dbReference type="AlphaFoldDB" id="A0A0L6VAE2"/>
<comment type="caution">
    <text evidence="2">The sequence shown here is derived from an EMBL/GenBank/DDBJ whole genome shotgun (WGS) entry which is preliminary data.</text>
</comment>
<feature type="region of interest" description="Disordered" evidence="1">
    <location>
        <begin position="117"/>
        <end position="137"/>
    </location>
</feature>
<evidence type="ECO:0000313" key="2">
    <source>
        <dbReference type="EMBL" id="KNZ57718.1"/>
    </source>
</evidence>
<protein>
    <submittedName>
        <fullName evidence="2">Uncharacterized protein</fullName>
    </submittedName>
</protein>
<dbReference type="Gene3D" id="3.20.20.370">
    <property type="entry name" value="Glycoside hydrolase/deacetylase"/>
    <property type="match status" value="1"/>
</dbReference>
<evidence type="ECO:0000313" key="3">
    <source>
        <dbReference type="Proteomes" id="UP000037035"/>
    </source>
</evidence>
<feature type="compositionally biased region" description="Basic and acidic residues" evidence="1">
    <location>
        <begin position="125"/>
        <end position="135"/>
    </location>
</feature>
<reference evidence="2 3" key="1">
    <citation type="submission" date="2015-08" db="EMBL/GenBank/DDBJ databases">
        <title>Next Generation Sequencing and Analysis of the Genome of Puccinia sorghi L Schw, the Causal Agent of Maize Common Rust.</title>
        <authorList>
            <person name="Rochi L."/>
            <person name="Burguener G."/>
            <person name="Darino M."/>
            <person name="Turjanski A."/>
            <person name="Kreff E."/>
            <person name="Dieguez M.J."/>
            <person name="Sacco F."/>
        </authorList>
    </citation>
    <scope>NUCLEOTIDE SEQUENCE [LARGE SCALE GENOMIC DNA]</scope>
    <source>
        <strain evidence="2 3">RO10H11247</strain>
    </source>
</reference>
<gene>
    <name evidence="2" type="ORF">VP01_208g5</name>
</gene>
<dbReference type="EMBL" id="LAVV01006937">
    <property type="protein sequence ID" value="KNZ57718.1"/>
    <property type="molecule type" value="Genomic_DNA"/>
</dbReference>
<dbReference type="GO" id="GO:0005975">
    <property type="term" value="P:carbohydrate metabolic process"/>
    <property type="evidence" value="ECO:0007669"/>
    <property type="project" value="InterPro"/>
</dbReference>
<dbReference type="SUPFAM" id="SSF88713">
    <property type="entry name" value="Glycoside hydrolase/deacetylase"/>
    <property type="match status" value="1"/>
</dbReference>
<keyword evidence="3" id="KW-1185">Reference proteome</keyword>
<dbReference type="Proteomes" id="UP000037035">
    <property type="component" value="Unassembled WGS sequence"/>
</dbReference>
<dbReference type="VEuPathDB" id="FungiDB:VP01_208g5"/>
<dbReference type="OrthoDB" id="2125469at2759"/>
<dbReference type="InterPro" id="IPR011330">
    <property type="entry name" value="Glyco_hydro/deAcase_b/a-brl"/>
</dbReference>
<dbReference type="STRING" id="27349.A0A0L6VAE2"/>